<evidence type="ECO:0000256" key="2">
    <source>
        <dbReference type="ARBA" id="ARBA00004651"/>
    </source>
</evidence>
<dbReference type="AlphaFoldDB" id="A0A9D1Z576"/>
<dbReference type="InterPro" id="IPR048279">
    <property type="entry name" value="MdtK-like"/>
</dbReference>
<evidence type="ECO:0000313" key="14">
    <source>
        <dbReference type="EMBL" id="HIY74214.1"/>
    </source>
</evidence>
<dbReference type="GO" id="GO:0042910">
    <property type="term" value="F:xenobiotic transmembrane transporter activity"/>
    <property type="evidence" value="ECO:0007669"/>
    <property type="project" value="InterPro"/>
</dbReference>
<evidence type="ECO:0000256" key="9">
    <source>
        <dbReference type="ARBA" id="ARBA00022989"/>
    </source>
</evidence>
<evidence type="ECO:0000256" key="13">
    <source>
        <dbReference type="SAM" id="Phobius"/>
    </source>
</evidence>
<gene>
    <name evidence="14" type="ORF">H9826_09635</name>
</gene>
<evidence type="ECO:0000256" key="1">
    <source>
        <dbReference type="ARBA" id="ARBA00003408"/>
    </source>
</evidence>
<comment type="function">
    <text evidence="1">Multidrug efflux pump.</text>
</comment>
<accession>A0A9D1Z576</accession>
<comment type="similarity">
    <text evidence="3">Belongs to the multi antimicrobial extrusion (MATE) (TC 2.A.66.1) family.</text>
</comment>
<comment type="subcellular location">
    <subcellularLocation>
        <location evidence="2">Cell membrane</location>
        <topology evidence="2">Multi-pass membrane protein</topology>
    </subcellularLocation>
</comment>
<keyword evidence="11 13" id="KW-0472">Membrane</keyword>
<feature type="transmembrane region" description="Helical" evidence="13">
    <location>
        <begin position="421"/>
        <end position="441"/>
    </location>
</feature>
<dbReference type="Proteomes" id="UP000886824">
    <property type="component" value="Unassembled WGS sequence"/>
</dbReference>
<evidence type="ECO:0000256" key="6">
    <source>
        <dbReference type="ARBA" id="ARBA00022449"/>
    </source>
</evidence>
<protein>
    <recommendedName>
        <fullName evidence="4">Probable multidrug resistance protein NorM</fullName>
    </recommendedName>
    <alternativeName>
        <fullName evidence="12">Multidrug-efflux transporter</fullName>
    </alternativeName>
</protein>
<dbReference type="CDD" id="cd13138">
    <property type="entry name" value="MATE_yoeA_like"/>
    <property type="match status" value="1"/>
</dbReference>
<name>A0A9D1Z576_9FIRM</name>
<dbReference type="GO" id="GO:0015297">
    <property type="term" value="F:antiporter activity"/>
    <property type="evidence" value="ECO:0007669"/>
    <property type="project" value="UniProtKB-KW"/>
</dbReference>
<evidence type="ECO:0000256" key="5">
    <source>
        <dbReference type="ARBA" id="ARBA00022448"/>
    </source>
</evidence>
<evidence type="ECO:0000256" key="10">
    <source>
        <dbReference type="ARBA" id="ARBA00023065"/>
    </source>
</evidence>
<reference evidence="14" key="2">
    <citation type="submission" date="2021-04" db="EMBL/GenBank/DDBJ databases">
        <authorList>
            <person name="Gilroy R."/>
        </authorList>
    </citation>
    <scope>NUCLEOTIDE SEQUENCE</scope>
    <source>
        <strain evidence="14">CHK33-7979</strain>
    </source>
</reference>
<evidence type="ECO:0000256" key="7">
    <source>
        <dbReference type="ARBA" id="ARBA00022475"/>
    </source>
</evidence>
<dbReference type="PIRSF" id="PIRSF006603">
    <property type="entry name" value="DinF"/>
    <property type="match status" value="1"/>
</dbReference>
<feature type="transmembrane region" description="Helical" evidence="13">
    <location>
        <begin position="285"/>
        <end position="304"/>
    </location>
</feature>
<dbReference type="GO" id="GO:0005886">
    <property type="term" value="C:plasma membrane"/>
    <property type="evidence" value="ECO:0007669"/>
    <property type="project" value="UniProtKB-SubCell"/>
</dbReference>
<dbReference type="PANTHER" id="PTHR43298:SF2">
    <property type="entry name" value="FMN_FAD EXPORTER YEEO-RELATED"/>
    <property type="match status" value="1"/>
</dbReference>
<keyword evidence="10" id="KW-0406">Ion transport</keyword>
<evidence type="ECO:0000256" key="12">
    <source>
        <dbReference type="ARBA" id="ARBA00031636"/>
    </source>
</evidence>
<proteinExistence type="inferred from homology"/>
<reference evidence="14" key="1">
    <citation type="journal article" date="2021" name="PeerJ">
        <title>Extensive microbial diversity within the chicken gut microbiome revealed by metagenomics and culture.</title>
        <authorList>
            <person name="Gilroy R."/>
            <person name="Ravi A."/>
            <person name="Getino M."/>
            <person name="Pursley I."/>
            <person name="Horton D.L."/>
            <person name="Alikhan N.F."/>
            <person name="Baker D."/>
            <person name="Gharbi K."/>
            <person name="Hall N."/>
            <person name="Watson M."/>
            <person name="Adriaenssens E.M."/>
            <person name="Foster-Nyarko E."/>
            <person name="Jarju S."/>
            <person name="Secka A."/>
            <person name="Antonio M."/>
            <person name="Oren A."/>
            <person name="Chaudhuri R.R."/>
            <person name="La Ragione R."/>
            <person name="Hildebrand F."/>
            <person name="Pallen M.J."/>
        </authorList>
    </citation>
    <scope>NUCLEOTIDE SEQUENCE</scope>
    <source>
        <strain evidence="14">CHK33-7979</strain>
    </source>
</reference>
<comment type="caution">
    <text evidence="14">The sequence shown here is derived from an EMBL/GenBank/DDBJ whole genome shotgun (WGS) entry which is preliminary data.</text>
</comment>
<keyword evidence="6" id="KW-0050">Antiport</keyword>
<evidence type="ECO:0000256" key="11">
    <source>
        <dbReference type="ARBA" id="ARBA00023136"/>
    </source>
</evidence>
<feature type="transmembrane region" description="Helical" evidence="13">
    <location>
        <begin position="196"/>
        <end position="220"/>
    </location>
</feature>
<dbReference type="EMBL" id="DXCX01000100">
    <property type="protein sequence ID" value="HIY74214.1"/>
    <property type="molecule type" value="Genomic_DNA"/>
</dbReference>
<keyword evidence="8 13" id="KW-0812">Transmembrane</keyword>
<feature type="transmembrane region" description="Helical" evidence="13">
    <location>
        <begin position="240"/>
        <end position="265"/>
    </location>
</feature>
<evidence type="ECO:0000256" key="8">
    <source>
        <dbReference type="ARBA" id="ARBA00022692"/>
    </source>
</evidence>
<dbReference type="InterPro" id="IPR050222">
    <property type="entry name" value="MATE_MdtK"/>
</dbReference>
<feature type="transmembrane region" description="Helical" evidence="13">
    <location>
        <begin position="141"/>
        <end position="161"/>
    </location>
</feature>
<dbReference type="NCBIfam" id="TIGR00797">
    <property type="entry name" value="matE"/>
    <property type="match status" value="1"/>
</dbReference>
<evidence type="ECO:0000256" key="4">
    <source>
        <dbReference type="ARBA" id="ARBA00020268"/>
    </source>
</evidence>
<dbReference type="GO" id="GO:0006811">
    <property type="term" value="P:monoatomic ion transport"/>
    <property type="evidence" value="ECO:0007669"/>
    <property type="project" value="UniProtKB-KW"/>
</dbReference>
<feature type="transmembrane region" description="Helical" evidence="13">
    <location>
        <begin position="60"/>
        <end position="87"/>
    </location>
</feature>
<feature type="transmembrane region" description="Helical" evidence="13">
    <location>
        <begin position="20"/>
        <end position="40"/>
    </location>
</feature>
<dbReference type="PANTHER" id="PTHR43298">
    <property type="entry name" value="MULTIDRUG RESISTANCE PROTEIN NORM-RELATED"/>
    <property type="match status" value="1"/>
</dbReference>
<keyword evidence="9 13" id="KW-1133">Transmembrane helix</keyword>
<organism evidence="14 15">
    <name type="scientific">Candidatus Intestinimonas merdavium</name>
    <dbReference type="NCBI Taxonomy" id="2838622"/>
    <lineage>
        <taxon>Bacteria</taxon>
        <taxon>Bacillati</taxon>
        <taxon>Bacillota</taxon>
        <taxon>Clostridia</taxon>
        <taxon>Eubacteriales</taxon>
        <taxon>Intestinimonas</taxon>
    </lineage>
</organism>
<dbReference type="Pfam" id="PF01554">
    <property type="entry name" value="MatE"/>
    <property type="match status" value="2"/>
</dbReference>
<evidence type="ECO:0000313" key="15">
    <source>
        <dbReference type="Proteomes" id="UP000886824"/>
    </source>
</evidence>
<feature type="transmembrane region" description="Helical" evidence="13">
    <location>
        <begin position="325"/>
        <end position="342"/>
    </location>
</feature>
<evidence type="ECO:0000256" key="3">
    <source>
        <dbReference type="ARBA" id="ARBA00010199"/>
    </source>
</evidence>
<keyword evidence="7" id="KW-1003">Cell membrane</keyword>
<feature type="transmembrane region" description="Helical" evidence="13">
    <location>
        <begin position="99"/>
        <end position="121"/>
    </location>
</feature>
<keyword evidence="5" id="KW-0813">Transport</keyword>
<sequence length="463" mass="50072">MMKQDRRALLLYEPNLYKAFLTLALPVFGANFMKAFNELVDTFFIGQTANSVAAQAGVSISWSLINIFAAFQVGFGVAGVAVVSQLLGAERREEARENAGVLLIVAILFGVVLNLLLYLAAPWVMAFTGATGDVFACSVSYLQVRSFELVFTFVFAAFQAVRQAQGDTVTPVVLSVSAVVINIVLTGIFVQGLGMGVFGAGLATVLGNVAVAPVCLFLLLSKRQALHLEWGRMALSWPILFRLTRIAAPAAFSQALSSLGFLVLQTVILSYGEAVTAAFSIGNKISNILLMPVLALGSVLAAYVGQNIGAGNGARARQAYRVSRNIGFVIAVVGSLILLPFREELVALLSNAGATQTAAVEYMFWVLITQPLMSLFQNYLGVFNGSGKTIYAFWMSTARLWLVRLPLIMLFKYFTTVGSTGVWYAMVLSNSIILFLGAFLYRRVDFTPCRAVEEEGQAMFENV</sequence>
<feature type="transmembrane region" description="Helical" evidence="13">
    <location>
        <begin position="168"/>
        <end position="190"/>
    </location>
</feature>
<dbReference type="InterPro" id="IPR002528">
    <property type="entry name" value="MATE_fam"/>
</dbReference>